<reference evidence="8 9" key="1">
    <citation type="journal article" date="2010" name="Plant Cell">
        <title>The Chlorella variabilis NC64A genome reveals adaptation to photosymbiosis, coevolution with viruses, and cryptic sex.</title>
        <authorList>
            <person name="Blanc G."/>
            <person name="Duncan G."/>
            <person name="Agarkova I."/>
            <person name="Borodovsky M."/>
            <person name="Gurnon J."/>
            <person name="Kuo A."/>
            <person name="Lindquist E."/>
            <person name="Lucas S."/>
            <person name="Pangilinan J."/>
            <person name="Polle J."/>
            <person name="Salamov A."/>
            <person name="Terry A."/>
            <person name="Yamada T."/>
            <person name="Dunigan D.D."/>
            <person name="Grigoriev I.V."/>
            <person name="Claverie J.M."/>
            <person name="Van Etten J.L."/>
        </authorList>
    </citation>
    <scope>NUCLEOTIDE SEQUENCE [LARGE SCALE GENOMIC DNA]</scope>
    <source>
        <strain evidence="8 9">NC64A</strain>
    </source>
</reference>
<dbReference type="CDD" id="cd17315">
    <property type="entry name" value="MFS_GLUT_like"/>
    <property type="match status" value="1"/>
</dbReference>
<organism evidence="9">
    <name type="scientific">Chlorella variabilis</name>
    <name type="common">Green alga</name>
    <dbReference type="NCBI Taxonomy" id="554065"/>
    <lineage>
        <taxon>Eukaryota</taxon>
        <taxon>Viridiplantae</taxon>
        <taxon>Chlorophyta</taxon>
        <taxon>core chlorophytes</taxon>
        <taxon>Trebouxiophyceae</taxon>
        <taxon>Chlorellales</taxon>
        <taxon>Chlorellaceae</taxon>
        <taxon>Chlorella clade</taxon>
        <taxon>Chlorella</taxon>
    </lineage>
</organism>
<dbReference type="PRINTS" id="PR00171">
    <property type="entry name" value="SUGRTRNSPORT"/>
</dbReference>
<dbReference type="OMA" id="GWLACER"/>
<dbReference type="Gene3D" id="1.20.1250.20">
    <property type="entry name" value="MFS general substrate transporter like domains"/>
    <property type="match status" value="1"/>
</dbReference>
<evidence type="ECO:0000256" key="1">
    <source>
        <dbReference type="ARBA" id="ARBA00004141"/>
    </source>
</evidence>
<dbReference type="EMBL" id="GL433836">
    <property type="protein sequence ID" value="EFN59043.1"/>
    <property type="molecule type" value="Genomic_DNA"/>
</dbReference>
<accession>E1Z4E7</accession>
<feature type="transmembrane region" description="Helical" evidence="6">
    <location>
        <begin position="161"/>
        <end position="183"/>
    </location>
</feature>
<dbReference type="InterPro" id="IPR036259">
    <property type="entry name" value="MFS_trans_sf"/>
</dbReference>
<evidence type="ECO:0000256" key="5">
    <source>
        <dbReference type="ARBA" id="ARBA00023136"/>
    </source>
</evidence>
<dbReference type="GO" id="GO:0005351">
    <property type="term" value="F:carbohydrate:proton symporter activity"/>
    <property type="evidence" value="ECO:0007669"/>
    <property type="project" value="TreeGrafter"/>
</dbReference>
<keyword evidence="4 6" id="KW-1133">Transmembrane helix</keyword>
<feature type="transmembrane region" description="Helical" evidence="6">
    <location>
        <begin position="46"/>
        <end position="65"/>
    </location>
</feature>
<dbReference type="AlphaFoldDB" id="E1Z4E7"/>
<dbReference type="OrthoDB" id="6612291at2759"/>
<evidence type="ECO:0000256" key="3">
    <source>
        <dbReference type="ARBA" id="ARBA00022692"/>
    </source>
</evidence>
<keyword evidence="5 6" id="KW-0472">Membrane</keyword>
<dbReference type="InterPro" id="IPR003663">
    <property type="entry name" value="Sugar/inositol_transpt"/>
</dbReference>
<dbReference type="GeneID" id="17358562"/>
<evidence type="ECO:0000313" key="9">
    <source>
        <dbReference type="Proteomes" id="UP000008141"/>
    </source>
</evidence>
<dbReference type="KEGG" id="cvr:CHLNCDRAFT_137750"/>
<sequence>MLGWPPSLYLSAASSLLGSVLFGYHLGVLNTCQSHVEADLNTSHEGGGAAMVAGLLVGATLGSLLSGRLADRFGPRTASAMNTAALLAGAALSLGARQLPAMLLGRAVAGLGSGAASVLVPRYLAEIAPVFVNVGILSSYIIGLPYEGGTDSVSLMGHDVAWWRIMFAAALGPALLQGVALLACPESPVWLLRVGQPARAAKALRRLHGRRFRPQDYPKLQQAAEAAAGSPLAAAGEAPLLAAEQGGGEEGRAHEHPLPGWSALWHPRYRRVMTLAAALPLLQQLSGINSIVFFSTEVFEQAGLSSPILGSIAVGATNLTFTIVAAFLMDRAGRRPLIICSFAGMGACLATLSAFMLLPTPKALEGAASLACILAYMVFFAIGAGPLPFLVLPEILPQEIMGTAQAFCTSLNWSSNILIGATFPLMLSTLGIAGSYLVYAALCAFSAAFMARRMVETNQLPVEHIRALLMGTDH</sequence>
<feature type="transmembrane region" description="Helical" evidence="6">
    <location>
        <begin position="7"/>
        <end position="26"/>
    </location>
</feature>
<dbReference type="PANTHER" id="PTHR48022">
    <property type="entry name" value="PLASTIDIC GLUCOSE TRANSPORTER 4"/>
    <property type="match status" value="1"/>
</dbReference>
<dbReference type="PROSITE" id="PS50850">
    <property type="entry name" value="MFS"/>
    <property type="match status" value="1"/>
</dbReference>
<comment type="subcellular location">
    <subcellularLocation>
        <location evidence="1">Membrane</location>
        <topology evidence="1">Multi-pass membrane protein</topology>
    </subcellularLocation>
</comment>
<evidence type="ECO:0000313" key="8">
    <source>
        <dbReference type="EMBL" id="EFN59043.1"/>
    </source>
</evidence>
<gene>
    <name evidence="8" type="ORF">CHLNCDRAFT_137750</name>
</gene>
<dbReference type="InterPro" id="IPR005828">
    <property type="entry name" value="MFS_sugar_transport-like"/>
</dbReference>
<feature type="transmembrane region" description="Helical" evidence="6">
    <location>
        <begin position="368"/>
        <end position="392"/>
    </location>
</feature>
<dbReference type="GO" id="GO:0016020">
    <property type="term" value="C:membrane"/>
    <property type="evidence" value="ECO:0007669"/>
    <property type="project" value="UniProtKB-SubCell"/>
</dbReference>
<dbReference type="eggNOG" id="KOG0254">
    <property type="taxonomic scope" value="Eukaryota"/>
</dbReference>
<feature type="transmembrane region" description="Helical" evidence="6">
    <location>
        <begin position="127"/>
        <end position="146"/>
    </location>
</feature>
<evidence type="ECO:0000256" key="4">
    <source>
        <dbReference type="ARBA" id="ARBA00022989"/>
    </source>
</evidence>
<dbReference type="Proteomes" id="UP000008141">
    <property type="component" value="Unassembled WGS sequence"/>
</dbReference>
<dbReference type="InterPro" id="IPR050360">
    <property type="entry name" value="MFS_Sugar_Transporters"/>
</dbReference>
<proteinExistence type="inferred from homology"/>
<dbReference type="PANTHER" id="PTHR48022:SF2">
    <property type="entry name" value="PLASTIDIC GLUCOSE TRANSPORTER 4"/>
    <property type="match status" value="1"/>
</dbReference>
<feature type="transmembrane region" description="Helical" evidence="6">
    <location>
        <begin position="404"/>
        <end position="427"/>
    </location>
</feature>
<feature type="domain" description="Major facilitator superfamily (MFS) profile" evidence="7">
    <location>
        <begin position="11"/>
        <end position="458"/>
    </location>
</feature>
<dbReference type="RefSeq" id="XP_005851145.1">
    <property type="nucleotide sequence ID" value="XM_005851083.1"/>
</dbReference>
<dbReference type="SUPFAM" id="SSF103473">
    <property type="entry name" value="MFS general substrate transporter"/>
    <property type="match status" value="1"/>
</dbReference>
<evidence type="ECO:0000259" key="7">
    <source>
        <dbReference type="PROSITE" id="PS50850"/>
    </source>
</evidence>
<feature type="transmembrane region" description="Helical" evidence="6">
    <location>
        <begin position="336"/>
        <end position="356"/>
    </location>
</feature>
<evidence type="ECO:0000256" key="2">
    <source>
        <dbReference type="ARBA" id="ARBA00010992"/>
    </source>
</evidence>
<dbReference type="InterPro" id="IPR005829">
    <property type="entry name" value="Sugar_transporter_CS"/>
</dbReference>
<dbReference type="PROSITE" id="PS00216">
    <property type="entry name" value="SUGAR_TRANSPORT_1"/>
    <property type="match status" value="1"/>
</dbReference>
<feature type="transmembrane region" description="Helical" evidence="6">
    <location>
        <begin position="272"/>
        <end position="296"/>
    </location>
</feature>
<keyword evidence="3 6" id="KW-0812">Transmembrane</keyword>
<feature type="transmembrane region" description="Helical" evidence="6">
    <location>
        <begin position="308"/>
        <end position="329"/>
    </location>
</feature>
<protein>
    <recommendedName>
        <fullName evidence="7">Major facilitator superfamily (MFS) profile domain-containing protein</fullName>
    </recommendedName>
</protein>
<evidence type="ECO:0000256" key="6">
    <source>
        <dbReference type="SAM" id="Phobius"/>
    </source>
</evidence>
<dbReference type="InParanoid" id="E1Z4E7"/>
<dbReference type="Pfam" id="PF00083">
    <property type="entry name" value="Sugar_tr"/>
    <property type="match status" value="1"/>
</dbReference>
<name>E1Z4E7_CHLVA</name>
<comment type="similarity">
    <text evidence="2">Belongs to the major facilitator superfamily. Sugar transporter (TC 2.A.1.1) family.</text>
</comment>
<keyword evidence="9" id="KW-1185">Reference proteome</keyword>
<dbReference type="InterPro" id="IPR020846">
    <property type="entry name" value="MFS_dom"/>
</dbReference>